<protein>
    <submittedName>
        <fullName evidence="1">Uncharacterized protein</fullName>
    </submittedName>
</protein>
<dbReference type="Proteomes" id="UP000032336">
    <property type="component" value="Unassembled WGS sequence"/>
</dbReference>
<dbReference type="AlphaFoldDB" id="A0A0D8FV38"/>
<gene>
    <name evidence="1" type="ORF">FEAC_10750</name>
</gene>
<keyword evidence="2" id="KW-1185">Reference proteome</keyword>
<dbReference type="EMBL" id="JXUW01000007">
    <property type="protein sequence ID" value="KJE77145.1"/>
    <property type="molecule type" value="Genomic_DNA"/>
</dbReference>
<dbReference type="STRING" id="1121877.FEAC_10750"/>
<proteinExistence type="predicted"/>
<accession>A0A0D8FV38</accession>
<name>A0A0D8FV38_9ACTN</name>
<evidence type="ECO:0000313" key="2">
    <source>
        <dbReference type="Proteomes" id="UP000032336"/>
    </source>
</evidence>
<reference evidence="1 2" key="1">
    <citation type="submission" date="2015-01" db="EMBL/GenBank/DDBJ databases">
        <title>Draft genome of the acidophilic iron oxidizer Ferrimicrobium acidiphilum strain T23.</title>
        <authorList>
            <person name="Poehlein A."/>
            <person name="Eisen S."/>
            <person name="Schloemann M."/>
            <person name="Johnson B.D."/>
            <person name="Daniel R."/>
            <person name="Muehling M."/>
        </authorList>
    </citation>
    <scope>NUCLEOTIDE SEQUENCE [LARGE SCALE GENOMIC DNA]</scope>
    <source>
        <strain evidence="1 2">T23</strain>
    </source>
</reference>
<sequence>MDLIDDDDVFETGARPAHLFGHPHLGVDDIYDVWAANRCCAWRILPTHWLMRVDGPLSVLHFLCGATSVMLSISAPLARRRISPLTSLRPYTGPLPHCRDRSLRTEISRPRWLRT</sequence>
<evidence type="ECO:0000313" key="1">
    <source>
        <dbReference type="EMBL" id="KJE77145.1"/>
    </source>
</evidence>
<organism evidence="1 2">
    <name type="scientific">Ferrimicrobium acidiphilum DSM 19497</name>
    <dbReference type="NCBI Taxonomy" id="1121877"/>
    <lineage>
        <taxon>Bacteria</taxon>
        <taxon>Bacillati</taxon>
        <taxon>Actinomycetota</taxon>
        <taxon>Acidimicrobiia</taxon>
        <taxon>Acidimicrobiales</taxon>
        <taxon>Acidimicrobiaceae</taxon>
        <taxon>Ferrimicrobium</taxon>
    </lineage>
</organism>
<comment type="caution">
    <text evidence="1">The sequence shown here is derived from an EMBL/GenBank/DDBJ whole genome shotgun (WGS) entry which is preliminary data.</text>
</comment>